<feature type="domain" description="Nudix hydrolase" evidence="8">
    <location>
        <begin position="35"/>
        <end position="166"/>
    </location>
</feature>
<dbReference type="InterPro" id="IPR000086">
    <property type="entry name" value="NUDIX_hydrolase_dom"/>
</dbReference>
<evidence type="ECO:0000259" key="8">
    <source>
        <dbReference type="PROSITE" id="PS51462"/>
    </source>
</evidence>
<comment type="cofactor">
    <cofactor evidence="2">
        <name>Mg(2+)</name>
        <dbReference type="ChEBI" id="CHEBI:18420"/>
    </cofactor>
</comment>
<accession>A0A143PXN0</accession>
<reference evidence="10" key="2">
    <citation type="submission" date="2016-04" db="EMBL/GenBank/DDBJ databases">
        <title>First Complete Genome Sequence of a Subdivision 6 Acidobacterium.</title>
        <authorList>
            <person name="Huang S."/>
            <person name="Vieira S."/>
            <person name="Bunk B."/>
            <person name="Riedel T."/>
            <person name="Sproeer C."/>
            <person name="Overmann J."/>
        </authorList>
    </citation>
    <scope>NUCLEOTIDE SEQUENCE [LARGE SCALE GENOMIC DNA]</scope>
    <source>
        <strain evidence="10">DSM 100886 HEG_-6_39</strain>
    </source>
</reference>
<comment type="similarity">
    <text evidence="3">Belongs to the Nudix hydrolase family. NudK subfamily.</text>
</comment>
<protein>
    <recommendedName>
        <fullName evidence="4">GDP-mannose pyrophosphatase</fullName>
    </recommendedName>
    <alternativeName>
        <fullName evidence="6">GDP-mannose hydrolase</fullName>
    </alternativeName>
    <alternativeName>
        <fullName evidence="7">GDPMK</fullName>
    </alternativeName>
</protein>
<gene>
    <name evidence="9" type="primary">nudF</name>
    <name evidence="9" type="ORF">LuPra_05826</name>
</gene>
<dbReference type="CDD" id="cd03424">
    <property type="entry name" value="NUDIX_ADPRase_Nudt5_UGPPase_Nudt14"/>
    <property type="match status" value="1"/>
</dbReference>
<proteinExistence type="inferred from homology"/>
<dbReference type="KEGG" id="abac:LuPra_05826"/>
<evidence type="ECO:0000256" key="5">
    <source>
        <dbReference type="ARBA" id="ARBA00022801"/>
    </source>
</evidence>
<comment type="catalytic activity">
    <reaction evidence="1">
        <text>GDP-alpha-D-mannose + H2O = alpha-D-mannose 1-phosphate + GMP + 2 H(+)</text>
        <dbReference type="Rhea" id="RHEA:27978"/>
        <dbReference type="ChEBI" id="CHEBI:15377"/>
        <dbReference type="ChEBI" id="CHEBI:15378"/>
        <dbReference type="ChEBI" id="CHEBI:57527"/>
        <dbReference type="ChEBI" id="CHEBI:58115"/>
        <dbReference type="ChEBI" id="CHEBI:58409"/>
    </reaction>
</comment>
<dbReference type="PANTHER" id="PTHR11839">
    <property type="entry name" value="UDP/ADP-SUGAR PYROPHOSPHATASE"/>
    <property type="match status" value="1"/>
</dbReference>
<sequence>MSENESTLEYTGRVFTVTRDRVRLPHGVETVMDIVRHRGSVVLIPMPDEASVILVRQYRHAIGQHVWELPAGSLEPGEDAVAAALRECHEEIGQLATTAERVASLYPSPGYTTEVMHFYKLTGLHVPDHAAEQDEDEHLEPRTFGLGELRALVAAGDITDMKTVAALQWLR</sequence>
<dbReference type="GO" id="GO:0019693">
    <property type="term" value="P:ribose phosphate metabolic process"/>
    <property type="evidence" value="ECO:0007669"/>
    <property type="project" value="TreeGrafter"/>
</dbReference>
<evidence type="ECO:0000256" key="3">
    <source>
        <dbReference type="ARBA" id="ARBA00007275"/>
    </source>
</evidence>
<dbReference type="SUPFAM" id="SSF55811">
    <property type="entry name" value="Nudix"/>
    <property type="match status" value="1"/>
</dbReference>
<dbReference type="InterPro" id="IPR015797">
    <property type="entry name" value="NUDIX_hydrolase-like_dom_sf"/>
</dbReference>
<name>A0A143PXN0_LUTPR</name>
<dbReference type="Pfam" id="PF00293">
    <property type="entry name" value="NUDIX"/>
    <property type="match status" value="1"/>
</dbReference>
<dbReference type="GO" id="GO:0006753">
    <property type="term" value="P:nucleoside phosphate metabolic process"/>
    <property type="evidence" value="ECO:0007669"/>
    <property type="project" value="TreeGrafter"/>
</dbReference>
<evidence type="ECO:0000256" key="7">
    <source>
        <dbReference type="ARBA" id="ARBA00032272"/>
    </source>
</evidence>
<keyword evidence="10" id="KW-1185">Reference proteome</keyword>
<keyword evidence="5 9" id="KW-0378">Hydrolase</keyword>
<dbReference type="OrthoDB" id="9806150at2"/>
<dbReference type="InterPro" id="IPR020476">
    <property type="entry name" value="Nudix_hydrolase"/>
</dbReference>
<dbReference type="PANTHER" id="PTHR11839:SF18">
    <property type="entry name" value="NUDIX HYDROLASE DOMAIN-CONTAINING PROTEIN"/>
    <property type="match status" value="1"/>
</dbReference>
<organism evidence="9 10">
    <name type="scientific">Luteitalea pratensis</name>
    <dbReference type="NCBI Taxonomy" id="1855912"/>
    <lineage>
        <taxon>Bacteria</taxon>
        <taxon>Pseudomonadati</taxon>
        <taxon>Acidobacteriota</taxon>
        <taxon>Vicinamibacteria</taxon>
        <taxon>Vicinamibacterales</taxon>
        <taxon>Vicinamibacteraceae</taxon>
        <taxon>Luteitalea</taxon>
    </lineage>
</organism>
<evidence type="ECO:0000256" key="1">
    <source>
        <dbReference type="ARBA" id="ARBA00000847"/>
    </source>
</evidence>
<evidence type="ECO:0000313" key="9">
    <source>
        <dbReference type="EMBL" id="AMY12549.1"/>
    </source>
</evidence>
<dbReference type="AlphaFoldDB" id="A0A143PXN0"/>
<dbReference type="GO" id="GO:0005829">
    <property type="term" value="C:cytosol"/>
    <property type="evidence" value="ECO:0007669"/>
    <property type="project" value="TreeGrafter"/>
</dbReference>
<dbReference type="PRINTS" id="PR00502">
    <property type="entry name" value="NUDIXFAMILY"/>
</dbReference>
<dbReference type="PROSITE" id="PS51462">
    <property type="entry name" value="NUDIX"/>
    <property type="match status" value="1"/>
</dbReference>
<dbReference type="Proteomes" id="UP000076079">
    <property type="component" value="Chromosome"/>
</dbReference>
<dbReference type="Gene3D" id="3.90.79.10">
    <property type="entry name" value="Nucleoside Triphosphate Pyrophosphohydrolase"/>
    <property type="match status" value="1"/>
</dbReference>
<evidence type="ECO:0000313" key="10">
    <source>
        <dbReference type="Proteomes" id="UP000076079"/>
    </source>
</evidence>
<evidence type="ECO:0000256" key="6">
    <source>
        <dbReference type="ARBA" id="ARBA00032162"/>
    </source>
</evidence>
<evidence type="ECO:0000256" key="4">
    <source>
        <dbReference type="ARBA" id="ARBA00016377"/>
    </source>
</evidence>
<dbReference type="RefSeq" id="WP_110173996.1">
    <property type="nucleotide sequence ID" value="NZ_CP015136.1"/>
</dbReference>
<dbReference type="GO" id="GO:0016787">
    <property type="term" value="F:hydrolase activity"/>
    <property type="evidence" value="ECO:0007669"/>
    <property type="project" value="UniProtKB-KW"/>
</dbReference>
<reference evidence="9 10" key="1">
    <citation type="journal article" date="2016" name="Genome Announc.">
        <title>First Complete Genome Sequence of a Subdivision 6 Acidobacterium Strain.</title>
        <authorList>
            <person name="Huang S."/>
            <person name="Vieira S."/>
            <person name="Bunk B."/>
            <person name="Riedel T."/>
            <person name="Sproer C."/>
            <person name="Overmann J."/>
        </authorList>
    </citation>
    <scope>NUCLEOTIDE SEQUENCE [LARGE SCALE GENOMIC DNA]</scope>
    <source>
        <strain evidence="10">DSM 100886 HEG_-6_39</strain>
    </source>
</reference>
<dbReference type="STRING" id="1855912.LuPra_05826"/>
<evidence type="ECO:0000256" key="2">
    <source>
        <dbReference type="ARBA" id="ARBA00001946"/>
    </source>
</evidence>
<dbReference type="EMBL" id="CP015136">
    <property type="protein sequence ID" value="AMY12549.1"/>
    <property type="molecule type" value="Genomic_DNA"/>
</dbReference>